<name>A0A9W8HTZ5_9FUNG</name>
<dbReference type="GO" id="GO:0007010">
    <property type="term" value="P:cytoskeleton organization"/>
    <property type="evidence" value="ECO:0007669"/>
    <property type="project" value="UniProtKB-ARBA"/>
</dbReference>
<dbReference type="PROSITE" id="PS50067">
    <property type="entry name" value="KINESIN_MOTOR_2"/>
    <property type="match status" value="1"/>
</dbReference>
<feature type="domain" description="Kinesin motor" evidence="15">
    <location>
        <begin position="3"/>
        <end position="341"/>
    </location>
</feature>
<dbReference type="PANTHER" id="PTHR37739:SF8">
    <property type="entry name" value="KINESIN-LIKE PROTEIN KIN-12D"/>
    <property type="match status" value="1"/>
</dbReference>
<feature type="region of interest" description="Disordered" evidence="14">
    <location>
        <begin position="375"/>
        <end position="400"/>
    </location>
</feature>
<keyword evidence="6 13" id="KW-0175">Coiled coil</keyword>
<accession>A0A9W8HTZ5</accession>
<keyword evidence="3 12" id="KW-0493">Microtubule</keyword>
<evidence type="ECO:0000256" key="4">
    <source>
        <dbReference type="ARBA" id="ARBA00022741"/>
    </source>
</evidence>
<dbReference type="PROSITE" id="PS00411">
    <property type="entry name" value="KINESIN_MOTOR_1"/>
    <property type="match status" value="1"/>
</dbReference>
<feature type="non-terminal residue" evidence="16">
    <location>
        <position position="486"/>
    </location>
</feature>
<dbReference type="Proteomes" id="UP001140094">
    <property type="component" value="Unassembled WGS sequence"/>
</dbReference>
<dbReference type="InterPro" id="IPR001752">
    <property type="entry name" value="Kinesin_motor_dom"/>
</dbReference>
<organism evidence="16 17">
    <name type="scientific">Coemansia guatemalensis</name>
    <dbReference type="NCBI Taxonomy" id="2761395"/>
    <lineage>
        <taxon>Eukaryota</taxon>
        <taxon>Fungi</taxon>
        <taxon>Fungi incertae sedis</taxon>
        <taxon>Zoopagomycota</taxon>
        <taxon>Kickxellomycotina</taxon>
        <taxon>Kickxellomycetes</taxon>
        <taxon>Kickxellales</taxon>
        <taxon>Kickxellaceae</taxon>
        <taxon>Coemansia</taxon>
    </lineage>
</organism>
<reference evidence="16" key="1">
    <citation type="submission" date="2022-07" db="EMBL/GenBank/DDBJ databases">
        <title>Phylogenomic reconstructions and comparative analyses of Kickxellomycotina fungi.</title>
        <authorList>
            <person name="Reynolds N.K."/>
            <person name="Stajich J.E."/>
            <person name="Barry K."/>
            <person name="Grigoriev I.V."/>
            <person name="Crous P."/>
            <person name="Smith M.E."/>
        </authorList>
    </citation>
    <scope>NUCLEOTIDE SEQUENCE</scope>
    <source>
        <strain evidence="16">NRRL 1565</strain>
    </source>
</reference>
<evidence type="ECO:0000313" key="17">
    <source>
        <dbReference type="Proteomes" id="UP001140094"/>
    </source>
</evidence>
<dbReference type="PRINTS" id="PR00380">
    <property type="entry name" value="KINESINHEAVY"/>
</dbReference>
<keyword evidence="5 11" id="KW-0067">ATP-binding</keyword>
<evidence type="ECO:0000256" key="13">
    <source>
        <dbReference type="SAM" id="Coils"/>
    </source>
</evidence>
<dbReference type="Gene3D" id="3.40.850.10">
    <property type="entry name" value="Kinesin motor domain"/>
    <property type="match status" value="1"/>
</dbReference>
<feature type="binding site" evidence="11">
    <location>
        <begin position="85"/>
        <end position="92"/>
    </location>
    <ligand>
        <name>ATP</name>
        <dbReference type="ChEBI" id="CHEBI:30616"/>
    </ligand>
</feature>
<proteinExistence type="inferred from homology"/>
<keyword evidence="17" id="KW-1185">Reference proteome</keyword>
<dbReference type="EMBL" id="JANBUO010001106">
    <property type="protein sequence ID" value="KAJ2799817.1"/>
    <property type="molecule type" value="Genomic_DNA"/>
</dbReference>
<gene>
    <name evidence="16" type="primary">KIF15</name>
    <name evidence="16" type="ORF">H4R20_004286</name>
</gene>
<evidence type="ECO:0000256" key="2">
    <source>
        <dbReference type="ARBA" id="ARBA00022490"/>
    </source>
</evidence>
<evidence type="ECO:0000313" key="16">
    <source>
        <dbReference type="EMBL" id="KAJ2799817.1"/>
    </source>
</evidence>
<evidence type="ECO:0000256" key="10">
    <source>
        <dbReference type="ARBA" id="ARBA00034704"/>
    </source>
</evidence>
<dbReference type="Pfam" id="PF00225">
    <property type="entry name" value="Kinesin"/>
    <property type="match status" value="1"/>
</dbReference>
<dbReference type="InterPro" id="IPR044986">
    <property type="entry name" value="KIF15/KIN-12"/>
</dbReference>
<dbReference type="PANTHER" id="PTHR37739">
    <property type="entry name" value="KINESIN-LIKE PROTEIN KIN-12D"/>
    <property type="match status" value="1"/>
</dbReference>
<evidence type="ECO:0000256" key="14">
    <source>
        <dbReference type="SAM" id="MobiDB-lite"/>
    </source>
</evidence>
<dbReference type="FunFam" id="3.40.850.10:FF:000019">
    <property type="entry name" value="Kinesin-like protein KIN-5D"/>
    <property type="match status" value="1"/>
</dbReference>
<dbReference type="SUPFAM" id="SSF52540">
    <property type="entry name" value="P-loop containing nucleoside triphosphate hydrolases"/>
    <property type="match status" value="1"/>
</dbReference>
<evidence type="ECO:0000256" key="12">
    <source>
        <dbReference type="RuleBase" id="RU000394"/>
    </source>
</evidence>
<dbReference type="InterPro" id="IPR027417">
    <property type="entry name" value="P-loop_NTPase"/>
</dbReference>
<comment type="subcellular location">
    <subcellularLocation>
        <location evidence="1">Cytoplasm</location>
        <location evidence="1">Cytoskeleton</location>
    </subcellularLocation>
</comment>
<evidence type="ECO:0000256" key="5">
    <source>
        <dbReference type="ARBA" id="ARBA00022840"/>
    </source>
</evidence>
<feature type="compositionally biased region" description="Polar residues" evidence="14">
    <location>
        <begin position="377"/>
        <end position="400"/>
    </location>
</feature>
<evidence type="ECO:0000256" key="9">
    <source>
        <dbReference type="ARBA" id="ARBA00034488"/>
    </source>
</evidence>
<comment type="caution">
    <text evidence="16">The sequence shown here is derived from an EMBL/GenBank/DDBJ whole genome shotgun (WGS) entry which is preliminary data.</text>
</comment>
<dbReference type="AlphaFoldDB" id="A0A9W8HTZ5"/>
<protein>
    <recommendedName>
        <fullName evidence="12">Kinesin-like protein</fullName>
    </recommendedName>
</protein>
<comment type="similarity">
    <text evidence="10">Belongs to the TRAFAC class myosin-kinesin ATPase superfamily. Kinesin family. KIN-5/BimC subfamily.</text>
</comment>
<evidence type="ECO:0000256" key="3">
    <source>
        <dbReference type="ARBA" id="ARBA00022701"/>
    </source>
</evidence>
<dbReference type="GO" id="GO:0008017">
    <property type="term" value="F:microtubule binding"/>
    <property type="evidence" value="ECO:0007669"/>
    <property type="project" value="InterPro"/>
</dbReference>
<comment type="similarity">
    <text evidence="9">Belongs to the TRAFAC class myosin-kinesin ATPase superfamily. Kinesin family. KIN-12 subfamily.</text>
</comment>
<dbReference type="InterPro" id="IPR036961">
    <property type="entry name" value="Kinesin_motor_dom_sf"/>
</dbReference>
<keyword evidence="2" id="KW-0963">Cytoplasm</keyword>
<dbReference type="GO" id="GO:0005524">
    <property type="term" value="F:ATP binding"/>
    <property type="evidence" value="ECO:0007669"/>
    <property type="project" value="UniProtKB-UniRule"/>
</dbReference>
<evidence type="ECO:0000256" key="6">
    <source>
        <dbReference type="ARBA" id="ARBA00023054"/>
    </source>
</evidence>
<evidence type="ECO:0000259" key="15">
    <source>
        <dbReference type="PROSITE" id="PS50067"/>
    </source>
</evidence>
<dbReference type="GO" id="GO:0003777">
    <property type="term" value="F:microtubule motor activity"/>
    <property type="evidence" value="ECO:0007669"/>
    <property type="project" value="InterPro"/>
</dbReference>
<evidence type="ECO:0000256" key="8">
    <source>
        <dbReference type="ARBA" id="ARBA00023212"/>
    </source>
</evidence>
<keyword evidence="4 11" id="KW-0547">Nucleotide-binding</keyword>
<dbReference type="InterPro" id="IPR019821">
    <property type="entry name" value="Kinesin_motor_CS"/>
</dbReference>
<feature type="coiled-coil region" evidence="13">
    <location>
        <begin position="348"/>
        <end position="375"/>
    </location>
</feature>
<evidence type="ECO:0000256" key="11">
    <source>
        <dbReference type="PROSITE-ProRule" id="PRU00283"/>
    </source>
</evidence>
<keyword evidence="8" id="KW-0206">Cytoskeleton</keyword>
<evidence type="ECO:0000256" key="7">
    <source>
        <dbReference type="ARBA" id="ARBA00023175"/>
    </source>
</evidence>
<keyword evidence="7 11" id="KW-0505">Motor protein</keyword>
<sequence>MDNIQVFMRIRPLSEDEYRRDRSTESAVRILADNVVSIPSQRSENFTFDFVGDESCTQAEVFESVGKRAVEQCMQGYNGTIFAYGQTGSGKTFTMQGASDGFTGPDDELRGLIPRCFEYLFTRIAEEEARTNGRVKYLCRASYIEIYNETIYDLLDPLTRTCAMREDIKRGVFIDNVTEETVQHPNEAYDVFMRGTTNRHVSATSMNRESSRSHSVLMLVIQSLTQMDSELTEVRESRFNLVDLAGSERQKLANTSGMRLKEAANINKSLSTLGNVINSLVDIGNGRSRHVNYRDSKLTFLLRDSLGGNSVTFIIANVSPAICNDIETASTLRFAQRAKMIRNKAIVNQDMQGNVPQLQAEIQRLRAQVAHLKANPLSPTNTDNLTLSPGSARRSTPVSDGTVLNTDVAAGLSDKEHRTTQFLLILAMRKLRESERQKARYAEIIFELKDSLDRRKRQLQQQNLVLKLKNAEIAVLRRNAPIGYVT</sequence>
<dbReference type="GO" id="GO:0007018">
    <property type="term" value="P:microtubule-based movement"/>
    <property type="evidence" value="ECO:0007669"/>
    <property type="project" value="InterPro"/>
</dbReference>
<dbReference type="GO" id="GO:0005874">
    <property type="term" value="C:microtubule"/>
    <property type="evidence" value="ECO:0007669"/>
    <property type="project" value="UniProtKB-KW"/>
</dbReference>
<dbReference type="OrthoDB" id="3176171at2759"/>
<dbReference type="SMART" id="SM00129">
    <property type="entry name" value="KISc"/>
    <property type="match status" value="1"/>
</dbReference>
<evidence type="ECO:0000256" key="1">
    <source>
        <dbReference type="ARBA" id="ARBA00004245"/>
    </source>
</evidence>